<evidence type="ECO:0000313" key="2">
    <source>
        <dbReference type="EMBL" id="MFC7180288.1"/>
    </source>
</evidence>
<accession>A0ABW2FSU5</accession>
<feature type="region of interest" description="Disordered" evidence="1">
    <location>
        <begin position="29"/>
        <end position="52"/>
    </location>
</feature>
<evidence type="ECO:0000313" key="3">
    <source>
        <dbReference type="Proteomes" id="UP001596435"/>
    </source>
</evidence>
<dbReference type="RefSeq" id="WP_345704998.1">
    <property type="nucleotide sequence ID" value="NZ_BAABKV010000001.1"/>
</dbReference>
<sequence length="131" mass="13515">MITTVALHADHLARGLRDAAAARIAALRPSQGAPAAGGTDCRLGGPGLDGDQGNASAEVAELVQLRADAGRAWAEDRWVDLVHLARSHGQHLRLAEPVAESMRWIEVATGATAVSPSAHAVGAPRSGQYEG</sequence>
<reference evidence="3" key="1">
    <citation type="journal article" date="2019" name="Int. J. Syst. Evol. Microbiol.">
        <title>The Global Catalogue of Microorganisms (GCM) 10K type strain sequencing project: providing services to taxonomists for standard genome sequencing and annotation.</title>
        <authorList>
            <consortium name="The Broad Institute Genomics Platform"/>
            <consortium name="The Broad Institute Genome Sequencing Center for Infectious Disease"/>
            <person name="Wu L."/>
            <person name="Ma J."/>
        </authorList>
    </citation>
    <scope>NUCLEOTIDE SEQUENCE [LARGE SCALE GENOMIC DNA]</scope>
    <source>
        <strain evidence="3">CGMCC 1.12859</strain>
    </source>
</reference>
<organism evidence="2 3">
    <name type="scientific">Kitasatospora paranensis</name>
    <dbReference type="NCBI Taxonomy" id="258053"/>
    <lineage>
        <taxon>Bacteria</taxon>
        <taxon>Bacillati</taxon>
        <taxon>Actinomycetota</taxon>
        <taxon>Actinomycetes</taxon>
        <taxon>Kitasatosporales</taxon>
        <taxon>Streptomycetaceae</taxon>
        <taxon>Kitasatospora</taxon>
    </lineage>
</organism>
<protein>
    <submittedName>
        <fullName evidence="2">Uncharacterized protein</fullName>
    </submittedName>
</protein>
<dbReference type="EMBL" id="JBHTAJ010000018">
    <property type="protein sequence ID" value="MFC7180288.1"/>
    <property type="molecule type" value="Genomic_DNA"/>
</dbReference>
<evidence type="ECO:0000256" key="1">
    <source>
        <dbReference type="SAM" id="MobiDB-lite"/>
    </source>
</evidence>
<comment type="caution">
    <text evidence="2">The sequence shown here is derived from an EMBL/GenBank/DDBJ whole genome shotgun (WGS) entry which is preliminary data.</text>
</comment>
<gene>
    <name evidence="2" type="ORF">ACFQMG_12060</name>
</gene>
<keyword evidence="3" id="KW-1185">Reference proteome</keyword>
<name>A0ABW2FSU5_9ACTN</name>
<proteinExistence type="predicted"/>
<dbReference type="Proteomes" id="UP001596435">
    <property type="component" value="Unassembled WGS sequence"/>
</dbReference>